<dbReference type="GO" id="GO:1990904">
    <property type="term" value="C:ribonucleoprotein complex"/>
    <property type="evidence" value="ECO:0007669"/>
    <property type="project" value="UniProtKB-KW"/>
</dbReference>
<dbReference type="GO" id="GO:0006412">
    <property type="term" value="P:translation"/>
    <property type="evidence" value="ECO:0007669"/>
    <property type="project" value="UniProtKB-UniRule"/>
</dbReference>
<accession>A0A953HNH2</accession>
<dbReference type="EMBL" id="JAHVHU010000013">
    <property type="protein sequence ID" value="MBY5959229.1"/>
    <property type="molecule type" value="Genomic_DNA"/>
</dbReference>
<reference evidence="7" key="1">
    <citation type="submission" date="2021-06" db="EMBL/GenBank/DDBJ databases">
        <title>44 bacteria genomes isolated from Dapeng, Shenzhen.</title>
        <authorList>
            <person name="Zheng W."/>
            <person name="Yu S."/>
            <person name="Huang Y."/>
        </authorList>
    </citation>
    <scope>NUCLEOTIDE SEQUENCE</scope>
    <source>
        <strain evidence="7">DP5N28-2</strain>
    </source>
</reference>
<keyword evidence="3 5" id="KW-0687">Ribonucleoprotein</keyword>
<comment type="similarity">
    <text evidence="1 5 6">Belongs to the bacterial ribosomal protein bS21 family.</text>
</comment>
<dbReference type="AlphaFoldDB" id="A0A953HNH2"/>
<name>A0A953HNH2_9BACT</name>
<dbReference type="HAMAP" id="MF_00358">
    <property type="entry name" value="Ribosomal_bS21"/>
    <property type="match status" value="1"/>
</dbReference>
<sequence>MLIIDVKDNDSIDKALKRYKRKYQRVGILKELRNRKQFTKPSVERREEILDAVYREEYLRKNS</sequence>
<comment type="caution">
    <text evidence="7">The sequence shown here is derived from an EMBL/GenBank/DDBJ whole genome shotgun (WGS) entry which is preliminary data.</text>
</comment>
<evidence type="ECO:0000256" key="4">
    <source>
        <dbReference type="ARBA" id="ARBA00035135"/>
    </source>
</evidence>
<dbReference type="Gene3D" id="1.20.5.1150">
    <property type="entry name" value="Ribosomal protein S8"/>
    <property type="match status" value="1"/>
</dbReference>
<evidence type="ECO:0000256" key="3">
    <source>
        <dbReference type="ARBA" id="ARBA00023274"/>
    </source>
</evidence>
<dbReference type="GO" id="GO:0003735">
    <property type="term" value="F:structural constituent of ribosome"/>
    <property type="evidence" value="ECO:0007669"/>
    <property type="project" value="InterPro"/>
</dbReference>
<keyword evidence="8" id="KW-1185">Reference proteome</keyword>
<evidence type="ECO:0000313" key="7">
    <source>
        <dbReference type="EMBL" id="MBY5959229.1"/>
    </source>
</evidence>
<dbReference type="InterPro" id="IPR001911">
    <property type="entry name" value="Ribosomal_bS21"/>
</dbReference>
<evidence type="ECO:0000256" key="2">
    <source>
        <dbReference type="ARBA" id="ARBA00022980"/>
    </source>
</evidence>
<organism evidence="7 8">
    <name type="scientific">Membranihabitans marinus</name>
    <dbReference type="NCBI Taxonomy" id="1227546"/>
    <lineage>
        <taxon>Bacteria</taxon>
        <taxon>Pseudomonadati</taxon>
        <taxon>Bacteroidota</taxon>
        <taxon>Saprospiria</taxon>
        <taxon>Saprospirales</taxon>
        <taxon>Saprospiraceae</taxon>
        <taxon>Membranihabitans</taxon>
    </lineage>
</organism>
<protein>
    <recommendedName>
        <fullName evidence="4 5">Small ribosomal subunit protein bS21</fullName>
    </recommendedName>
</protein>
<dbReference type="Pfam" id="PF01165">
    <property type="entry name" value="Ribosomal_S21"/>
    <property type="match status" value="1"/>
</dbReference>
<dbReference type="NCBIfam" id="TIGR00030">
    <property type="entry name" value="S21p"/>
    <property type="match status" value="1"/>
</dbReference>
<dbReference type="PRINTS" id="PR00976">
    <property type="entry name" value="RIBOSOMALS21"/>
</dbReference>
<dbReference type="InterPro" id="IPR038380">
    <property type="entry name" value="Ribosomal_bS21_sf"/>
</dbReference>
<evidence type="ECO:0000313" key="8">
    <source>
        <dbReference type="Proteomes" id="UP000753961"/>
    </source>
</evidence>
<keyword evidence="2 5" id="KW-0689">Ribosomal protein</keyword>
<evidence type="ECO:0000256" key="5">
    <source>
        <dbReference type="HAMAP-Rule" id="MF_00358"/>
    </source>
</evidence>
<dbReference type="Proteomes" id="UP000753961">
    <property type="component" value="Unassembled WGS sequence"/>
</dbReference>
<evidence type="ECO:0000256" key="1">
    <source>
        <dbReference type="ARBA" id="ARBA00006640"/>
    </source>
</evidence>
<proteinExistence type="inferred from homology"/>
<dbReference type="RefSeq" id="WP_222580767.1">
    <property type="nucleotide sequence ID" value="NZ_JAHVHU010000013.1"/>
</dbReference>
<dbReference type="GO" id="GO:0005840">
    <property type="term" value="C:ribosome"/>
    <property type="evidence" value="ECO:0007669"/>
    <property type="project" value="UniProtKB-KW"/>
</dbReference>
<gene>
    <name evidence="5 7" type="primary">rpsU</name>
    <name evidence="7" type="ORF">KUV50_13835</name>
</gene>
<evidence type="ECO:0000256" key="6">
    <source>
        <dbReference type="RuleBase" id="RU000667"/>
    </source>
</evidence>